<dbReference type="PANTHER" id="PTHR33209">
    <property type="entry name" value="PROTEASE 4"/>
    <property type="match status" value="1"/>
</dbReference>
<dbReference type="InterPro" id="IPR004635">
    <property type="entry name" value="Pept_S49_SppA"/>
</dbReference>
<organism evidence="9 10">
    <name type="scientific">Adhaeribacter pallidiroseus</name>
    <dbReference type="NCBI Taxonomy" id="2072847"/>
    <lineage>
        <taxon>Bacteria</taxon>
        <taxon>Pseudomonadati</taxon>
        <taxon>Bacteroidota</taxon>
        <taxon>Cytophagia</taxon>
        <taxon>Cytophagales</taxon>
        <taxon>Hymenobacteraceae</taxon>
        <taxon>Adhaeribacter</taxon>
    </lineage>
</organism>
<dbReference type="InterPro" id="IPR047272">
    <property type="entry name" value="S49_SppA_C"/>
</dbReference>
<comment type="similarity">
    <text evidence="2">Belongs to the peptidase S49 family.</text>
</comment>
<dbReference type="Pfam" id="PF01343">
    <property type="entry name" value="Peptidase_S49"/>
    <property type="match status" value="2"/>
</dbReference>
<dbReference type="CDD" id="cd07018">
    <property type="entry name" value="S49_SppA_67K_type"/>
    <property type="match status" value="1"/>
</dbReference>
<dbReference type="InterPro" id="IPR004634">
    <property type="entry name" value="Pept_S49_pIV"/>
</dbReference>
<gene>
    <name evidence="9" type="primary">sppA</name>
    <name evidence="9" type="ORF">AHMF7616_00696</name>
</gene>
<dbReference type="Gene3D" id="3.90.226.10">
    <property type="entry name" value="2-enoyl-CoA Hydratase, Chain A, domain 1"/>
    <property type="match status" value="3"/>
</dbReference>
<sequence>MVQFLKYTLATIVGLFLFFFLFFLIIIGIAASSASGDEVTISKNSVLELKLDQPITERQAKDPFEDLGLPLGGFGSGGYGLDEIKASIRKAKSDKNIKGIFLNVEMVDAGMATLEEIRKELIDFKQSKKFVVAYNDICSEKAYYLVSVADKMYVNPQGAFELNGLSAETMFFKNMLEKLNIDVNIFKVGEFKSAVEPLFLDKMSEPNRLQVTSFLNSLNNYYLQNVAKSRNKSVAELKNISDSMLVHSPEDALKFGLITNVGYYDEALDYMKKRSGLDADSKMILVSLKKYRKVAGTAEGDYSKNRIAVIYAAGDIVNGEGDDESIGGTKFASEIRKARKDKAVKAIVLRINSPGGSAMASDVIWREVMLARKEKPVIASMSDYAASGGYYMAMACDTIVAQPNTITGSIGVFGVVPNFQGFLNDKLGITLDRVKTGKFSDLPTVTRQMTDFEKRIVQREVEKIYTDFTSKAAKGRDMPLAQLQKIASGRVWSGIEAKERGLVDVLGGLDEAVKIAAARANLKNDYRLKKLPAQRSFLDDFMGEATKEVKTRSIRAELGELYPYFEQLQKVSRLQGIQARLPFELKVQ</sequence>
<keyword evidence="10" id="KW-1185">Reference proteome</keyword>
<protein>
    <submittedName>
        <fullName evidence="9">Serine protease SPPA, chloroplastic</fullName>
        <ecNumber evidence="9">3.4.21.-</ecNumber>
    </submittedName>
</protein>
<dbReference type="InterPro" id="IPR029045">
    <property type="entry name" value="ClpP/crotonase-like_dom_sf"/>
</dbReference>
<evidence type="ECO:0000256" key="7">
    <source>
        <dbReference type="PIRSR" id="PIRSR001217-1"/>
    </source>
</evidence>
<dbReference type="AlphaFoldDB" id="A0A369QEV8"/>
<keyword evidence="6" id="KW-0472">Membrane</keyword>
<evidence type="ECO:0000256" key="2">
    <source>
        <dbReference type="ARBA" id="ARBA00008683"/>
    </source>
</evidence>
<dbReference type="OrthoDB" id="9764363at2"/>
<dbReference type="EC" id="3.4.21.-" evidence="9"/>
<dbReference type="PIRSF" id="PIRSF001217">
    <property type="entry name" value="Protease_4_SppA"/>
    <property type="match status" value="1"/>
</dbReference>
<dbReference type="NCBIfam" id="TIGR00706">
    <property type="entry name" value="SppA_dom"/>
    <property type="match status" value="1"/>
</dbReference>
<dbReference type="InterPro" id="IPR047217">
    <property type="entry name" value="S49_SppA_67K_type_N"/>
</dbReference>
<evidence type="ECO:0000313" key="10">
    <source>
        <dbReference type="Proteomes" id="UP000253919"/>
    </source>
</evidence>
<evidence type="ECO:0000256" key="1">
    <source>
        <dbReference type="ARBA" id="ARBA00004370"/>
    </source>
</evidence>
<dbReference type="SUPFAM" id="SSF52096">
    <property type="entry name" value="ClpP/crotonase"/>
    <property type="match status" value="2"/>
</dbReference>
<dbReference type="RefSeq" id="WP_115371594.1">
    <property type="nucleotide sequence ID" value="NZ_QASA01000001.1"/>
</dbReference>
<reference evidence="9 10" key="1">
    <citation type="submission" date="2018-04" db="EMBL/GenBank/DDBJ databases">
        <title>Adhaeribacter sp. HMF7616 genome sequencing and assembly.</title>
        <authorList>
            <person name="Kang H."/>
            <person name="Kang J."/>
            <person name="Cha I."/>
            <person name="Kim H."/>
            <person name="Joh K."/>
        </authorList>
    </citation>
    <scope>NUCLEOTIDE SEQUENCE [LARGE SCALE GENOMIC DNA]</scope>
    <source>
        <strain evidence="9 10">HMF7616</strain>
    </source>
</reference>
<dbReference type="CDD" id="cd07023">
    <property type="entry name" value="S49_Sppa_N_C"/>
    <property type="match status" value="1"/>
</dbReference>
<feature type="active site" description="Nucleophile" evidence="7">
    <location>
        <position position="387"/>
    </location>
</feature>
<accession>A0A369QEV8</accession>
<evidence type="ECO:0000256" key="4">
    <source>
        <dbReference type="ARBA" id="ARBA00022801"/>
    </source>
</evidence>
<evidence type="ECO:0000256" key="3">
    <source>
        <dbReference type="ARBA" id="ARBA00022670"/>
    </source>
</evidence>
<dbReference type="Proteomes" id="UP000253919">
    <property type="component" value="Unassembled WGS sequence"/>
</dbReference>
<dbReference type="GO" id="GO:0016020">
    <property type="term" value="C:membrane"/>
    <property type="evidence" value="ECO:0007669"/>
    <property type="project" value="UniProtKB-SubCell"/>
</dbReference>
<proteinExistence type="inferred from homology"/>
<evidence type="ECO:0000259" key="8">
    <source>
        <dbReference type="Pfam" id="PF01343"/>
    </source>
</evidence>
<dbReference type="InterPro" id="IPR002142">
    <property type="entry name" value="Peptidase_S49"/>
</dbReference>
<dbReference type="PANTHER" id="PTHR33209:SF1">
    <property type="entry name" value="PEPTIDASE S49 DOMAIN-CONTAINING PROTEIN"/>
    <property type="match status" value="1"/>
</dbReference>
<keyword evidence="3 9" id="KW-0645">Protease</keyword>
<dbReference type="Gene3D" id="6.20.330.10">
    <property type="match status" value="1"/>
</dbReference>
<keyword evidence="5" id="KW-0720">Serine protease</keyword>
<dbReference type="NCBIfam" id="TIGR00705">
    <property type="entry name" value="SppA_67K"/>
    <property type="match status" value="1"/>
</dbReference>
<feature type="domain" description="Peptidase S49" evidence="8">
    <location>
        <begin position="124"/>
        <end position="277"/>
    </location>
</feature>
<dbReference type="GO" id="GO:0006465">
    <property type="term" value="P:signal peptide processing"/>
    <property type="evidence" value="ECO:0007669"/>
    <property type="project" value="InterPro"/>
</dbReference>
<dbReference type="GO" id="GO:0008236">
    <property type="term" value="F:serine-type peptidase activity"/>
    <property type="evidence" value="ECO:0007669"/>
    <property type="project" value="UniProtKB-KW"/>
</dbReference>
<evidence type="ECO:0000256" key="5">
    <source>
        <dbReference type="ARBA" id="ARBA00022825"/>
    </source>
</evidence>
<evidence type="ECO:0000256" key="6">
    <source>
        <dbReference type="ARBA" id="ARBA00023136"/>
    </source>
</evidence>
<comment type="caution">
    <text evidence="9">The sequence shown here is derived from an EMBL/GenBank/DDBJ whole genome shotgun (WGS) entry which is preliminary data.</text>
</comment>
<feature type="active site" description="Proton donor/acceptor" evidence="7">
    <location>
        <position position="192"/>
    </location>
</feature>
<keyword evidence="4 9" id="KW-0378">Hydrolase</keyword>
<name>A0A369QEV8_9BACT</name>
<evidence type="ECO:0000313" key="9">
    <source>
        <dbReference type="EMBL" id="RDC62105.1"/>
    </source>
</evidence>
<dbReference type="EMBL" id="QASA01000001">
    <property type="protein sequence ID" value="RDC62105.1"/>
    <property type="molecule type" value="Genomic_DNA"/>
</dbReference>
<comment type="subcellular location">
    <subcellularLocation>
        <location evidence="1">Membrane</location>
    </subcellularLocation>
</comment>
<feature type="domain" description="Peptidase S49" evidence="8">
    <location>
        <begin position="372"/>
        <end position="522"/>
    </location>
</feature>